<keyword evidence="4" id="KW-1185">Reference proteome</keyword>
<proteinExistence type="predicted"/>
<protein>
    <submittedName>
        <fullName evidence="3">Uncharacterized protein</fullName>
    </submittedName>
</protein>
<keyword evidence="2" id="KW-1133">Transmembrane helix</keyword>
<evidence type="ECO:0000313" key="4">
    <source>
        <dbReference type="Proteomes" id="UP001303473"/>
    </source>
</evidence>
<feature type="compositionally biased region" description="Polar residues" evidence="1">
    <location>
        <begin position="87"/>
        <end position="99"/>
    </location>
</feature>
<organism evidence="3 4">
    <name type="scientific">Diplogelasinospora grovesii</name>
    <dbReference type="NCBI Taxonomy" id="303347"/>
    <lineage>
        <taxon>Eukaryota</taxon>
        <taxon>Fungi</taxon>
        <taxon>Dikarya</taxon>
        <taxon>Ascomycota</taxon>
        <taxon>Pezizomycotina</taxon>
        <taxon>Sordariomycetes</taxon>
        <taxon>Sordariomycetidae</taxon>
        <taxon>Sordariales</taxon>
        <taxon>Diplogelasinosporaceae</taxon>
        <taxon>Diplogelasinospora</taxon>
    </lineage>
</organism>
<dbReference type="EMBL" id="MU853892">
    <property type="protein sequence ID" value="KAK3936203.1"/>
    <property type="molecule type" value="Genomic_DNA"/>
</dbReference>
<evidence type="ECO:0000313" key="3">
    <source>
        <dbReference type="EMBL" id="KAK3936203.1"/>
    </source>
</evidence>
<feature type="non-terminal residue" evidence="3">
    <location>
        <position position="1"/>
    </location>
</feature>
<keyword evidence="2" id="KW-0812">Transmembrane</keyword>
<sequence length="116" mass="12840">SSILAAICLCSGWWCVGWAGFAVRFFFWPGWQRRLARGIWGFPGCPARRSTALPHHHGGSDVQDEIKIWGDNLSRNSHHIRHVQHSVPGSNRASSCGARTSSHFSHGSTHHTCSVL</sequence>
<dbReference type="Proteomes" id="UP001303473">
    <property type="component" value="Unassembled WGS sequence"/>
</dbReference>
<evidence type="ECO:0000256" key="1">
    <source>
        <dbReference type="SAM" id="MobiDB-lite"/>
    </source>
</evidence>
<dbReference type="AlphaFoldDB" id="A0AAN6N1P9"/>
<feature type="non-terminal residue" evidence="3">
    <location>
        <position position="116"/>
    </location>
</feature>
<comment type="caution">
    <text evidence="3">The sequence shown here is derived from an EMBL/GenBank/DDBJ whole genome shotgun (WGS) entry which is preliminary data.</text>
</comment>
<evidence type="ECO:0000256" key="2">
    <source>
        <dbReference type="SAM" id="Phobius"/>
    </source>
</evidence>
<feature type="region of interest" description="Disordered" evidence="1">
    <location>
        <begin position="87"/>
        <end position="116"/>
    </location>
</feature>
<feature type="transmembrane region" description="Helical" evidence="2">
    <location>
        <begin position="6"/>
        <end position="27"/>
    </location>
</feature>
<reference evidence="4" key="1">
    <citation type="journal article" date="2023" name="Mol. Phylogenet. Evol.">
        <title>Genome-scale phylogeny and comparative genomics of the fungal order Sordariales.</title>
        <authorList>
            <person name="Hensen N."/>
            <person name="Bonometti L."/>
            <person name="Westerberg I."/>
            <person name="Brannstrom I.O."/>
            <person name="Guillou S."/>
            <person name="Cros-Aarteil S."/>
            <person name="Calhoun S."/>
            <person name="Haridas S."/>
            <person name="Kuo A."/>
            <person name="Mondo S."/>
            <person name="Pangilinan J."/>
            <person name="Riley R."/>
            <person name="LaButti K."/>
            <person name="Andreopoulos B."/>
            <person name="Lipzen A."/>
            <person name="Chen C."/>
            <person name="Yan M."/>
            <person name="Daum C."/>
            <person name="Ng V."/>
            <person name="Clum A."/>
            <person name="Steindorff A."/>
            <person name="Ohm R.A."/>
            <person name="Martin F."/>
            <person name="Silar P."/>
            <person name="Natvig D.O."/>
            <person name="Lalanne C."/>
            <person name="Gautier V."/>
            <person name="Ament-Velasquez S.L."/>
            <person name="Kruys A."/>
            <person name="Hutchinson M.I."/>
            <person name="Powell A.J."/>
            <person name="Barry K."/>
            <person name="Miller A.N."/>
            <person name="Grigoriev I.V."/>
            <person name="Debuchy R."/>
            <person name="Gladieux P."/>
            <person name="Hiltunen Thoren M."/>
            <person name="Johannesson H."/>
        </authorList>
    </citation>
    <scope>NUCLEOTIDE SEQUENCE [LARGE SCALE GENOMIC DNA]</scope>
    <source>
        <strain evidence="4">CBS 340.73</strain>
    </source>
</reference>
<feature type="compositionally biased region" description="Low complexity" evidence="1">
    <location>
        <begin position="100"/>
        <end position="116"/>
    </location>
</feature>
<keyword evidence="2" id="KW-0472">Membrane</keyword>
<gene>
    <name evidence="3" type="ORF">QBC46DRAFT_395754</name>
</gene>
<accession>A0AAN6N1P9</accession>
<name>A0AAN6N1P9_9PEZI</name>